<keyword evidence="1" id="KW-1133">Transmembrane helix</keyword>
<accession>A0A1W0BL62</accession>
<feature type="transmembrane region" description="Helical" evidence="1">
    <location>
        <begin position="21"/>
        <end position="40"/>
    </location>
</feature>
<dbReference type="EMBL" id="MUMY01000008">
    <property type="protein sequence ID" value="ONM48618.1"/>
    <property type="molecule type" value="Genomic_DNA"/>
</dbReference>
<dbReference type="AlphaFoldDB" id="A0A1W0BL62"/>
<dbReference type="Proteomes" id="UP000188836">
    <property type="component" value="Unassembled WGS sequence"/>
</dbReference>
<gene>
    <name evidence="2" type="ORF">B0T46_11250</name>
</gene>
<evidence type="ECO:0000313" key="2">
    <source>
        <dbReference type="EMBL" id="ONM48618.1"/>
    </source>
</evidence>
<feature type="transmembrane region" description="Helical" evidence="1">
    <location>
        <begin position="52"/>
        <end position="73"/>
    </location>
</feature>
<keyword evidence="1" id="KW-0812">Transmembrane</keyword>
<evidence type="ECO:0008006" key="4">
    <source>
        <dbReference type="Google" id="ProtNLM"/>
    </source>
</evidence>
<evidence type="ECO:0000256" key="1">
    <source>
        <dbReference type="SAM" id="Phobius"/>
    </source>
</evidence>
<sequence>MMQSTPIFRPPRNPLLLGSSWVIVAVGALQTLLGAIQFALRLLDPTSPEPVLIVLHLALTVLGICMAGAGLLIRYIHLTAETRLTPDGLVHREIRPKLFPWHTIAAIDTVHRGRYRRVRVTLLSGRRTILVAPLTVISESDSEFTREVQAIREWWERYRRATHGDFLAS</sequence>
<keyword evidence="3" id="KW-1185">Reference proteome</keyword>
<keyword evidence="1" id="KW-0472">Membrane</keyword>
<evidence type="ECO:0000313" key="3">
    <source>
        <dbReference type="Proteomes" id="UP000188836"/>
    </source>
</evidence>
<proteinExistence type="predicted"/>
<name>A0A1W0BL62_9NOCA</name>
<reference evidence="2 3" key="1">
    <citation type="journal article" date="2016" name="Antonie Van Leeuwenhoek">
        <title>Nocardia donostiensis sp. nov., isolated from human respiratory specimens.</title>
        <authorList>
            <person name="Ercibengoa M."/>
            <person name="Bell M."/>
            <person name="Marimon J.M."/>
            <person name="Humrighouse B."/>
            <person name="Klenk H.P."/>
            <person name="Potter G."/>
            <person name="Perez-Trallero E."/>
        </authorList>
    </citation>
    <scope>NUCLEOTIDE SEQUENCE [LARGE SCALE GENOMIC DNA]</scope>
    <source>
        <strain evidence="2 3">X1655</strain>
    </source>
</reference>
<protein>
    <recommendedName>
        <fullName evidence="4">PH domain-containing protein</fullName>
    </recommendedName>
</protein>
<comment type="caution">
    <text evidence="2">The sequence shown here is derived from an EMBL/GenBank/DDBJ whole genome shotgun (WGS) entry which is preliminary data.</text>
</comment>
<dbReference type="RefSeq" id="WP_077116531.1">
    <property type="nucleotide sequence ID" value="NZ_LOKT01000002.1"/>
</dbReference>
<organism evidence="2 3">
    <name type="scientific">Nocardia donostiensis</name>
    <dbReference type="NCBI Taxonomy" id="1538463"/>
    <lineage>
        <taxon>Bacteria</taxon>
        <taxon>Bacillati</taxon>
        <taxon>Actinomycetota</taxon>
        <taxon>Actinomycetes</taxon>
        <taxon>Mycobacteriales</taxon>
        <taxon>Nocardiaceae</taxon>
        <taxon>Nocardia</taxon>
    </lineage>
</organism>
<dbReference type="STRING" id="1538463.B0T36_03930"/>